<feature type="region of interest" description="Disordered" evidence="1">
    <location>
        <begin position="155"/>
        <end position="188"/>
    </location>
</feature>
<gene>
    <name evidence="2" type="ORF">Pfra01_002816900</name>
</gene>
<keyword evidence="3" id="KW-1185">Reference proteome</keyword>
<evidence type="ECO:0000313" key="2">
    <source>
        <dbReference type="EMBL" id="GMF64406.1"/>
    </source>
</evidence>
<sequence>MKYGDSAVLLNTSPFVAGVWKPAPAGAFFGVDDSGTVLGSTPSSFRTVVELRTPNESFNLRFHLVCSALASPSSQICRATFDGMAAHSNPMASRRRLVCSASCVNPDLSIGLASSFSSVTHLAPPIRFGPNIIIHALVATIDRPTCSSILAIPGATSPTSDSSRRAIGHGAPDSPTYTVSSSTSSSSSIGLGPIIITPSSLPSSLPPLPWSRSPTRSNLTERGMMAVAFVAASTDLDPLDVTGVVPLGFDDVMTIFTCSLVDLKGTKKVPQPPCSRVAAPVVV</sequence>
<feature type="compositionally biased region" description="Low complexity" evidence="1">
    <location>
        <begin position="172"/>
        <end position="188"/>
    </location>
</feature>
<proteinExistence type="predicted"/>
<accession>A0A9W6YIC0</accession>
<protein>
    <submittedName>
        <fullName evidence="2">Unnamed protein product</fullName>
    </submittedName>
</protein>
<evidence type="ECO:0000256" key="1">
    <source>
        <dbReference type="SAM" id="MobiDB-lite"/>
    </source>
</evidence>
<organism evidence="2 3">
    <name type="scientific">Phytophthora fragariaefolia</name>
    <dbReference type="NCBI Taxonomy" id="1490495"/>
    <lineage>
        <taxon>Eukaryota</taxon>
        <taxon>Sar</taxon>
        <taxon>Stramenopiles</taxon>
        <taxon>Oomycota</taxon>
        <taxon>Peronosporomycetes</taxon>
        <taxon>Peronosporales</taxon>
        <taxon>Peronosporaceae</taxon>
        <taxon>Phytophthora</taxon>
    </lineage>
</organism>
<reference evidence="2" key="1">
    <citation type="submission" date="2023-04" db="EMBL/GenBank/DDBJ databases">
        <title>Phytophthora fragariaefolia NBRC 109709.</title>
        <authorList>
            <person name="Ichikawa N."/>
            <person name="Sato H."/>
            <person name="Tonouchi N."/>
        </authorList>
    </citation>
    <scope>NUCLEOTIDE SEQUENCE</scope>
    <source>
        <strain evidence="2">NBRC 109709</strain>
    </source>
</reference>
<dbReference type="AlphaFoldDB" id="A0A9W6YIC0"/>
<dbReference type="EMBL" id="BSXT01007958">
    <property type="protein sequence ID" value="GMF64406.1"/>
    <property type="molecule type" value="Genomic_DNA"/>
</dbReference>
<comment type="caution">
    <text evidence="2">The sequence shown here is derived from an EMBL/GenBank/DDBJ whole genome shotgun (WGS) entry which is preliminary data.</text>
</comment>
<name>A0A9W6YIC0_9STRA</name>
<dbReference type="Proteomes" id="UP001165121">
    <property type="component" value="Unassembled WGS sequence"/>
</dbReference>
<evidence type="ECO:0000313" key="3">
    <source>
        <dbReference type="Proteomes" id="UP001165121"/>
    </source>
</evidence>